<dbReference type="Proteomes" id="UP000295388">
    <property type="component" value="Unassembled WGS sequence"/>
</dbReference>
<dbReference type="GO" id="GO:0016491">
    <property type="term" value="F:oxidoreductase activity"/>
    <property type="evidence" value="ECO:0007669"/>
    <property type="project" value="UniProtKB-KW"/>
</dbReference>
<evidence type="ECO:0000313" key="3">
    <source>
        <dbReference type="EMBL" id="TDO51664.1"/>
    </source>
</evidence>
<sequence length="256" mass="26447">MTRNTAGAFDGKVAFVTGAANGIGRATALAFAQSGASLALVDIDEAENAVTAELVREAGGQALAIHADVVVEAEIKAALDETVRRLGSLDIAFNNVGRDQETKPLAEATEDEWRYILDVNLTSMFLCMRNELPIMLEAGSGVIVNTSSGAGLVGTKGSAMYATAKHAVIGLTRSAALDYADQGIRINALVPGIIETGMMLRVSGGTAHGRAEMIAQEPIGRLGRPEEIASAVLWLASEGASFVVGSSLVVDGGFTA</sequence>
<dbReference type="RefSeq" id="WP_133799572.1">
    <property type="nucleotide sequence ID" value="NZ_SNWQ01000003.1"/>
</dbReference>
<dbReference type="PRINTS" id="PR00080">
    <property type="entry name" value="SDRFAMILY"/>
</dbReference>
<comment type="similarity">
    <text evidence="1">Belongs to the short-chain dehydrogenases/reductases (SDR) family.</text>
</comment>
<keyword evidence="4" id="KW-1185">Reference proteome</keyword>
<comment type="caution">
    <text evidence="3">The sequence shown here is derived from an EMBL/GenBank/DDBJ whole genome shotgun (WGS) entry which is preliminary data.</text>
</comment>
<reference evidence="3 4" key="1">
    <citation type="submission" date="2019-03" db="EMBL/GenBank/DDBJ databases">
        <title>Genomic Encyclopedia of Type Strains, Phase III (KMG-III): the genomes of soil and plant-associated and newly described type strains.</title>
        <authorList>
            <person name="Whitman W."/>
        </authorList>
    </citation>
    <scope>NUCLEOTIDE SEQUENCE [LARGE SCALE GENOMIC DNA]</scope>
    <source>
        <strain evidence="3 4">VKM Ac-2527</strain>
    </source>
</reference>
<dbReference type="PROSITE" id="PS00061">
    <property type="entry name" value="ADH_SHORT"/>
    <property type="match status" value="1"/>
</dbReference>
<dbReference type="PANTHER" id="PTHR24321:SF8">
    <property type="entry name" value="ESTRADIOL 17-BETA-DEHYDROGENASE 8-RELATED"/>
    <property type="match status" value="1"/>
</dbReference>
<dbReference type="SUPFAM" id="SSF51735">
    <property type="entry name" value="NAD(P)-binding Rossmann-fold domains"/>
    <property type="match status" value="1"/>
</dbReference>
<dbReference type="CDD" id="cd05233">
    <property type="entry name" value="SDR_c"/>
    <property type="match status" value="1"/>
</dbReference>
<dbReference type="PANTHER" id="PTHR24321">
    <property type="entry name" value="DEHYDROGENASES, SHORT CHAIN"/>
    <property type="match status" value="1"/>
</dbReference>
<dbReference type="NCBIfam" id="NF005559">
    <property type="entry name" value="PRK07231.1"/>
    <property type="match status" value="1"/>
</dbReference>
<dbReference type="OrthoDB" id="5290708at2"/>
<dbReference type="InterPro" id="IPR036291">
    <property type="entry name" value="NAD(P)-bd_dom_sf"/>
</dbReference>
<dbReference type="AlphaFoldDB" id="A0A4R6KK18"/>
<keyword evidence="2" id="KW-0560">Oxidoreductase</keyword>
<gene>
    <name evidence="3" type="ORF">EV643_103403</name>
</gene>
<dbReference type="Pfam" id="PF13561">
    <property type="entry name" value="adh_short_C2"/>
    <property type="match status" value="1"/>
</dbReference>
<dbReference type="EMBL" id="SNWQ01000003">
    <property type="protein sequence ID" value="TDO51664.1"/>
    <property type="molecule type" value="Genomic_DNA"/>
</dbReference>
<dbReference type="FunFam" id="3.40.50.720:FF:000084">
    <property type="entry name" value="Short-chain dehydrogenase reductase"/>
    <property type="match status" value="1"/>
</dbReference>
<evidence type="ECO:0000256" key="2">
    <source>
        <dbReference type="ARBA" id="ARBA00023002"/>
    </source>
</evidence>
<name>A0A4R6KK18_9ACTN</name>
<protein>
    <submittedName>
        <fullName evidence="3">NAD(P)-dependent dehydrogenase (Short-subunit alcohol dehydrogenase family)</fullName>
    </submittedName>
</protein>
<evidence type="ECO:0000313" key="4">
    <source>
        <dbReference type="Proteomes" id="UP000295388"/>
    </source>
</evidence>
<dbReference type="InterPro" id="IPR020904">
    <property type="entry name" value="Sc_DH/Rdtase_CS"/>
</dbReference>
<dbReference type="PRINTS" id="PR00081">
    <property type="entry name" value="GDHRDH"/>
</dbReference>
<accession>A0A4R6KK18</accession>
<dbReference type="InterPro" id="IPR002347">
    <property type="entry name" value="SDR_fam"/>
</dbReference>
<proteinExistence type="inferred from homology"/>
<evidence type="ECO:0000256" key="1">
    <source>
        <dbReference type="ARBA" id="ARBA00006484"/>
    </source>
</evidence>
<organism evidence="3 4">
    <name type="scientific">Kribbella caucasensis</name>
    <dbReference type="NCBI Taxonomy" id="2512215"/>
    <lineage>
        <taxon>Bacteria</taxon>
        <taxon>Bacillati</taxon>
        <taxon>Actinomycetota</taxon>
        <taxon>Actinomycetes</taxon>
        <taxon>Propionibacteriales</taxon>
        <taxon>Kribbellaceae</taxon>
        <taxon>Kribbella</taxon>
    </lineage>
</organism>
<dbReference type="Gene3D" id="3.40.50.720">
    <property type="entry name" value="NAD(P)-binding Rossmann-like Domain"/>
    <property type="match status" value="1"/>
</dbReference>